<dbReference type="GO" id="GO:0005524">
    <property type="term" value="F:ATP binding"/>
    <property type="evidence" value="ECO:0007669"/>
    <property type="project" value="InterPro"/>
</dbReference>
<comment type="caution">
    <text evidence="3">The sequence shown here is derived from an EMBL/GenBank/DDBJ whole genome shotgun (WGS) entry which is preliminary data.</text>
</comment>
<evidence type="ECO:0000259" key="2">
    <source>
        <dbReference type="Pfam" id="PF03008"/>
    </source>
</evidence>
<dbReference type="EMBL" id="JFZT01000005">
    <property type="protein sequence ID" value="EZQ12022.1"/>
    <property type="molecule type" value="Genomic_DNA"/>
</dbReference>
<keyword evidence="4" id="KW-1185">Reference proteome</keyword>
<dbReference type="Proteomes" id="UP000024332">
    <property type="component" value="Unassembled WGS sequence"/>
</dbReference>
<dbReference type="Pfam" id="PF01637">
    <property type="entry name" value="ATPase_2"/>
    <property type="match status" value="1"/>
</dbReference>
<dbReference type="Pfam" id="PF03008">
    <property type="entry name" value="DUF234"/>
    <property type="match status" value="1"/>
</dbReference>
<sequence>MIFMNMIFLDREKEVEAIRGRVNSPNFELIIVYGRRRTGKTLTVLRVLEQTEHVYYLATEKNNLYKFKQTAELKYPELKYVKEDWEAIFHALKDKVIVIDEFPYMVSEDKSILSTFQKIVDTLRNTRTKLILIGSSISVMTDVMSYKSPLYGRRTSSLKVRELPFKALSNLGLSVDEAIRVYGFAGGIPYYIVKVKTPFLNWVNSELKKVDSFIKDEVDFLLRYEFKDISTYKEILLAIALGKNTLKEIKDFVKVGGDISSYVKKLENIGIVKREVPSLEGIRSKKGRYVIIDNFVRFWFTFIYPNLSLIEEGKYEITEEEYNYYLSSIFEQVCREYVRDRYNERKVGRYWHKNVEIDILSENIVGECKWREDVNANVVLYKLKEKVLSLNLSVKKYLIFAKNFSKEVDEEDVELVDLKKLDMWFRGKMS</sequence>
<dbReference type="STRING" id="1160895.CM19_00140"/>
<evidence type="ECO:0000313" key="4">
    <source>
        <dbReference type="Proteomes" id="UP000024332"/>
    </source>
</evidence>
<evidence type="ECO:0000259" key="1">
    <source>
        <dbReference type="Pfam" id="PF01637"/>
    </source>
</evidence>
<name>A0A031LUG4_9CREN</name>
<dbReference type="SUPFAM" id="SSF52540">
    <property type="entry name" value="P-loop containing nucleoside triphosphate hydrolases"/>
    <property type="match status" value="1"/>
</dbReference>
<dbReference type="InterPro" id="IPR004256">
    <property type="entry name" value="DUF234"/>
</dbReference>
<accession>A0A031LUG4</accession>
<proteinExistence type="predicted"/>
<feature type="domain" description="ATPase" evidence="1">
    <location>
        <begin position="8"/>
        <end position="195"/>
    </location>
</feature>
<evidence type="ECO:0000313" key="3">
    <source>
        <dbReference type="EMBL" id="EZQ12022.1"/>
    </source>
</evidence>
<dbReference type="PANTHER" id="PTHR34704">
    <property type="entry name" value="ATPASE"/>
    <property type="match status" value="1"/>
</dbReference>
<reference evidence="3 4" key="1">
    <citation type="submission" date="2014-03" db="EMBL/GenBank/DDBJ databases">
        <title>Draft genome sequence of the novel thermoacidophilic archaea Acidianus copahuensis ALE1 strain, isolated from Copahue volcanic area in Neuquen Argentina.</title>
        <authorList>
            <person name="Urbieta M.S."/>
            <person name="Rascovan N."/>
            <person name="Castro C."/>
            <person name="Revale S."/>
            <person name="Giaveno M.A."/>
            <person name="Vazquez M.P."/>
            <person name="Donati E.R."/>
        </authorList>
    </citation>
    <scope>NUCLEOTIDE SEQUENCE [LARGE SCALE GENOMIC DNA]</scope>
    <source>
        <strain evidence="3 4">ALE1</strain>
    </source>
</reference>
<dbReference type="AlphaFoldDB" id="A0A031LUG4"/>
<feature type="domain" description="DUF234" evidence="2">
    <location>
        <begin position="299"/>
        <end position="372"/>
    </location>
</feature>
<dbReference type="InterPro" id="IPR011579">
    <property type="entry name" value="ATPase_dom"/>
</dbReference>
<dbReference type="OrthoDB" id="132045at2157"/>
<dbReference type="Gene3D" id="3.40.50.300">
    <property type="entry name" value="P-loop containing nucleotide triphosphate hydrolases"/>
    <property type="match status" value="1"/>
</dbReference>
<gene>
    <name evidence="3" type="ORF">CM19_00140</name>
</gene>
<dbReference type="PANTHER" id="PTHR34704:SF1">
    <property type="entry name" value="ATPASE"/>
    <property type="match status" value="1"/>
</dbReference>
<dbReference type="RefSeq" id="WP_048098433.1">
    <property type="nucleotide sequence ID" value="NZ_JFZT01000005.1"/>
</dbReference>
<organism evidence="3 4">
    <name type="scientific">Candidatus Acidianus copahuensis</name>
    <dbReference type="NCBI Taxonomy" id="1160895"/>
    <lineage>
        <taxon>Archaea</taxon>
        <taxon>Thermoproteota</taxon>
        <taxon>Thermoprotei</taxon>
        <taxon>Sulfolobales</taxon>
        <taxon>Sulfolobaceae</taxon>
        <taxon>Acidianus</taxon>
    </lineage>
</organism>
<dbReference type="InterPro" id="IPR027417">
    <property type="entry name" value="P-loop_NTPase"/>
</dbReference>
<protein>
    <submittedName>
        <fullName evidence="3">ATPase</fullName>
    </submittedName>
</protein>